<keyword evidence="11" id="KW-1185">Reference proteome</keyword>
<dbReference type="SUPFAM" id="SSF52172">
    <property type="entry name" value="CheY-like"/>
    <property type="match status" value="1"/>
</dbReference>
<keyword evidence="4" id="KW-0238">DNA-binding</keyword>
<dbReference type="InterPro" id="IPR058245">
    <property type="entry name" value="NreC/VraR/RcsB-like_REC"/>
</dbReference>
<dbReference type="SMART" id="SM00421">
    <property type="entry name" value="HTH_LUXR"/>
    <property type="match status" value="1"/>
</dbReference>
<proteinExistence type="predicted"/>
<dbReference type="Pfam" id="PF00072">
    <property type="entry name" value="Response_reg"/>
    <property type="match status" value="1"/>
</dbReference>
<evidence type="ECO:0000259" key="9">
    <source>
        <dbReference type="PROSITE" id="PS50110"/>
    </source>
</evidence>
<dbReference type="PRINTS" id="PR00038">
    <property type="entry name" value="HTHLUXR"/>
</dbReference>
<dbReference type="Gene3D" id="3.40.50.2300">
    <property type="match status" value="1"/>
</dbReference>
<name>A0ABT6NA79_9FIRM</name>
<dbReference type="SMART" id="SM00448">
    <property type="entry name" value="REC"/>
    <property type="match status" value="1"/>
</dbReference>
<dbReference type="PROSITE" id="PS50110">
    <property type="entry name" value="RESPONSE_REGULATORY"/>
    <property type="match status" value="1"/>
</dbReference>
<evidence type="ECO:0000256" key="3">
    <source>
        <dbReference type="ARBA" id="ARBA00023015"/>
    </source>
</evidence>
<comment type="caution">
    <text evidence="10">The sequence shown here is derived from an EMBL/GenBank/DDBJ whole genome shotgun (WGS) entry which is preliminary data.</text>
</comment>
<evidence type="ECO:0000256" key="2">
    <source>
        <dbReference type="ARBA" id="ARBA00022553"/>
    </source>
</evidence>
<reference evidence="10 11" key="1">
    <citation type="submission" date="2023-04" db="EMBL/GenBank/DDBJ databases">
        <title>Fusibacter bizertensis strain WBS, isolated from littoral bottom sediments of the Arctic seas - biochemical and genomic analysis.</title>
        <authorList>
            <person name="Brioukhanov A.L."/>
        </authorList>
    </citation>
    <scope>NUCLEOTIDE SEQUENCE [LARGE SCALE GENOMIC DNA]</scope>
    <source>
        <strain evidence="10 11">WBS</strain>
    </source>
</reference>
<dbReference type="InterPro" id="IPR039420">
    <property type="entry name" value="WalR-like"/>
</dbReference>
<gene>
    <name evidence="10" type="ORF">QE109_04095</name>
</gene>
<evidence type="ECO:0000256" key="1">
    <source>
        <dbReference type="ARBA" id="ARBA00018672"/>
    </source>
</evidence>
<evidence type="ECO:0000256" key="5">
    <source>
        <dbReference type="ARBA" id="ARBA00023163"/>
    </source>
</evidence>
<evidence type="ECO:0000256" key="6">
    <source>
        <dbReference type="ARBA" id="ARBA00024867"/>
    </source>
</evidence>
<dbReference type="InterPro" id="IPR001789">
    <property type="entry name" value="Sig_transdc_resp-reg_receiver"/>
</dbReference>
<accession>A0ABT6NA79</accession>
<evidence type="ECO:0000259" key="8">
    <source>
        <dbReference type="PROSITE" id="PS50043"/>
    </source>
</evidence>
<dbReference type="Pfam" id="PF00196">
    <property type="entry name" value="GerE"/>
    <property type="match status" value="1"/>
</dbReference>
<dbReference type="PROSITE" id="PS50043">
    <property type="entry name" value="HTH_LUXR_2"/>
    <property type="match status" value="1"/>
</dbReference>
<organism evidence="10 11">
    <name type="scientific">Fusibacter bizertensis</name>
    <dbReference type="NCBI Taxonomy" id="1488331"/>
    <lineage>
        <taxon>Bacteria</taxon>
        <taxon>Bacillati</taxon>
        <taxon>Bacillota</taxon>
        <taxon>Clostridia</taxon>
        <taxon>Eubacteriales</taxon>
        <taxon>Eubacteriales Family XII. Incertae Sedis</taxon>
        <taxon>Fusibacter</taxon>
    </lineage>
</organism>
<keyword evidence="5" id="KW-0804">Transcription</keyword>
<keyword evidence="2 7" id="KW-0597">Phosphoprotein</keyword>
<dbReference type="SUPFAM" id="SSF46894">
    <property type="entry name" value="C-terminal effector domain of the bipartite response regulators"/>
    <property type="match status" value="1"/>
</dbReference>
<dbReference type="InterPro" id="IPR011006">
    <property type="entry name" value="CheY-like_superfamily"/>
</dbReference>
<evidence type="ECO:0000256" key="4">
    <source>
        <dbReference type="ARBA" id="ARBA00023125"/>
    </source>
</evidence>
<dbReference type="CDD" id="cd17535">
    <property type="entry name" value="REC_NarL-like"/>
    <property type="match status" value="1"/>
</dbReference>
<dbReference type="Proteomes" id="UP001158045">
    <property type="component" value="Unassembled WGS sequence"/>
</dbReference>
<dbReference type="EMBL" id="JARYZI010000002">
    <property type="protein sequence ID" value="MDH8677314.1"/>
    <property type="molecule type" value="Genomic_DNA"/>
</dbReference>
<dbReference type="InterPro" id="IPR000792">
    <property type="entry name" value="Tscrpt_reg_LuxR_C"/>
</dbReference>
<comment type="function">
    <text evidence="6">May play the central regulatory role in sporulation. It may be an element of the effector pathway responsible for the activation of sporulation genes in response to nutritional stress. Spo0A may act in concert with spo0H (a sigma factor) to control the expression of some genes that are critical to the sporulation process.</text>
</comment>
<keyword evidence="3" id="KW-0805">Transcription regulation</keyword>
<dbReference type="PANTHER" id="PTHR43214">
    <property type="entry name" value="TWO-COMPONENT RESPONSE REGULATOR"/>
    <property type="match status" value="1"/>
</dbReference>
<evidence type="ECO:0000313" key="10">
    <source>
        <dbReference type="EMBL" id="MDH8677314.1"/>
    </source>
</evidence>
<feature type="domain" description="Response regulatory" evidence="9">
    <location>
        <begin position="24"/>
        <end position="140"/>
    </location>
</feature>
<sequence length="239" mass="27343">MNNHNDKYDELNKNSDLDSPFQIKVLIADDHDLIRQGLKSIISYENDLVVAGEAENGEEVFRTLELYKPDVLLMDINMPLMSGIEVLKALKAQDNPVKVLLLTVESDKKTILEAIEIGADGYILKGSSTEELIEGIRRVYNDENYIDKSLVTLLFMRVTQSEPESKLLKELSSRDLEILMYISKGLSNKEIGNQMFLSEKTIKNNATRIFKILEVRDRVQATIYAIENRVEELYLKNNQ</sequence>
<dbReference type="InterPro" id="IPR016032">
    <property type="entry name" value="Sig_transdc_resp-reg_C-effctor"/>
</dbReference>
<evidence type="ECO:0000256" key="7">
    <source>
        <dbReference type="PROSITE-ProRule" id="PRU00169"/>
    </source>
</evidence>
<feature type="domain" description="HTH luxR-type" evidence="8">
    <location>
        <begin position="164"/>
        <end position="229"/>
    </location>
</feature>
<dbReference type="CDD" id="cd06170">
    <property type="entry name" value="LuxR_C_like"/>
    <property type="match status" value="1"/>
</dbReference>
<evidence type="ECO:0000313" key="11">
    <source>
        <dbReference type="Proteomes" id="UP001158045"/>
    </source>
</evidence>
<protein>
    <recommendedName>
        <fullName evidence="1">Stage 0 sporulation protein A homolog</fullName>
    </recommendedName>
</protein>
<feature type="modified residue" description="4-aspartylphosphate" evidence="7">
    <location>
        <position position="75"/>
    </location>
</feature>
<dbReference type="RefSeq" id="WP_281093125.1">
    <property type="nucleotide sequence ID" value="NZ_JARYZI010000002.1"/>
</dbReference>